<evidence type="ECO:0000313" key="6">
    <source>
        <dbReference type="RefSeq" id="XP_022973485.1"/>
    </source>
</evidence>
<dbReference type="InterPro" id="IPR046849">
    <property type="entry name" value="E2_motif"/>
</dbReference>
<organism evidence="5 6">
    <name type="scientific">Cucurbita maxima</name>
    <name type="common">Pumpkin</name>
    <name type="synonym">Winter squash</name>
    <dbReference type="NCBI Taxonomy" id="3661"/>
    <lineage>
        <taxon>Eukaryota</taxon>
        <taxon>Viridiplantae</taxon>
        <taxon>Streptophyta</taxon>
        <taxon>Embryophyta</taxon>
        <taxon>Tracheophyta</taxon>
        <taxon>Spermatophyta</taxon>
        <taxon>Magnoliopsida</taxon>
        <taxon>eudicotyledons</taxon>
        <taxon>Gunneridae</taxon>
        <taxon>Pentapetalae</taxon>
        <taxon>rosids</taxon>
        <taxon>fabids</taxon>
        <taxon>Cucurbitales</taxon>
        <taxon>Cucurbitaceae</taxon>
        <taxon>Cucurbiteae</taxon>
        <taxon>Cucurbita</taxon>
    </lineage>
</organism>
<dbReference type="InterPro" id="IPR046960">
    <property type="entry name" value="PPR_At4g14850-like_plant"/>
</dbReference>
<keyword evidence="5" id="KW-1185">Reference proteome</keyword>
<dbReference type="InterPro" id="IPR011990">
    <property type="entry name" value="TPR-like_helical_dom_sf"/>
</dbReference>
<sequence>MIVIRCRSLLFFRRLCHSSLQLPVPPRPIDSESCTNCIKNCSTIKSLKCVHTSILKANLHLNLFFCTTLISQSVLLNVMACIHSEKEADDVCRMAMDHELGLNQSVQNAAVGMYARCGRIDTAQEIFNGIHSKDLVSWASMIEAYVQADLPLKAMEIFREMTLKGLLPDSITLLGVIRACLALGSFSQACFVHGFVIRRLFGNQIVVETAIVDLYVKCGSLIYARKVFDNIKERNVISWSTMISGYGLHGHGRKAICLFNEMKNSTKPDHITFVSILAACSHAGLVAEGWDCFNAMSRDFELKPGPEHYACMVDLLGRVGKLKEAFEFISKMPIRPNAGVWGALLGACRIHSNVEMAEVAAMNLLELDPENPGRYVLLYNIYLSSGKRKEADQIRALMKQRGLRKIAGHTIIQIKNKVHTFVAGDRSHPQTEMVYSELDKVIYRIQEEGYTPDLNFVLHDVEEETKERLLYVHSEKLAIVFGLLNSGSGSVVRLQKNLRVCVDCHTFMKFVSKVARREIIVRDARRFHQFKDGTCSCGDYW</sequence>
<dbReference type="GO" id="GO:0009451">
    <property type="term" value="P:RNA modification"/>
    <property type="evidence" value="ECO:0007669"/>
    <property type="project" value="InterPro"/>
</dbReference>
<evidence type="ECO:0000256" key="1">
    <source>
        <dbReference type="ARBA" id="ARBA00006643"/>
    </source>
</evidence>
<proteinExistence type="inferred from homology"/>
<dbReference type="InterPro" id="IPR032867">
    <property type="entry name" value="DYW_dom"/>
</dbReference>
<accession>A0A6J1IBH1</accession>
<dbReference type="PROSITE" id="PS51375">
    <property type="entry name" value="PPR"/>
    <property type="match status" value="2"/>
</dbReference>
<dbReference type="NCBIfam" id="TIGR00756">
    <property type="entry name" value="PPR"/>
    <property type="match status" value="2"/>
</dbReference>
<dbReference type="FunFam" id="1.25.40.10:FF:001050">
    <property type="entry name" value="Pentatricopeptide repeat-containing protein At2g33760"/>
    <property type="match status" value="1"/>
</dbReference>
<dbReference type="GO" id="GO:0008270">
    <property type="term" value="F:zinc ion binding"/>
    <property type="evidence" value="ECO:0007669"/>
    <property type="project" value="InterPro"/>
</dbReference>
<dbReference type="GO" id="GO:0003723">
    <property type="term" value="F:RNA binding"/>
    <property type="evidence" value="ECO:0007669"/>
    <property type="project" value="InterPro"/>
</dbReference>
<keyword evidence="2" id="KW-0677">Repeat</keyword>
<evidence type="ECO:0000313" key="5">
    <source>
        <dbReference type="Proteomes" id="UP000504608"/>
    </source>
</evidence>
<feature type="domain" description="DYW" evidence="4">
    <location>
        <begin position="449"/>
        <end position="541"/>
    </location>
</feature>
<feature type="repeat" description="PPR" evidence="3">
    <location>
        <begin position="235"/>
        <end position="265"/>
    </location>
</feature>
<gene>
    <name evidence="6" type="primary">LOC111472031</name>
</gene>
<reference evidence="6" key="1">
    <citation type="submission" date="2025-08" db="UniProtKB">
        <authorList>
            <consortium name="RefSeq"/>
        </authorList>
    </citation>
    <scope>IDENTIFICATION</scope>
    <source>
        <tissue evidence="6">Young leaves</tissue>
    </source>
</reference>
<dbReference type="Proteomes" id="UP000504608">
    <property type="component" value="Unplaced"/>
</dbReference>
<dbReference type="Gene3D" id="1.25.40.10">
    <property type="entry name" value="Tetratricopeptide repeat domain"/>
    <property type="match status" value="2"/>
</dbReference>
<dbReference type="Pfam" id="PF14432">
    <property type="entry name" value="DYW_deaminase"/>
    <property type="match status" value="1"/>
</dbReference>
<dbReference type="Pfam" id="PF20431">
    <property type="entry name" value="E_motif"/>
    <property type="match status" value="1"/>
</dbReference>
<protein>
    <submittedName>
        <fullName evidence="6">Pentatricopeptide repeat-containing protein At1g11290, chloroplastic-like isoform X3</fullName>
    </submittedName>
</protein>
<feature type="repeat" description="PPR" evidence="3">
    <location>
        <begin position="134"/>
        <end position="168"/>
    </location>
</feature>
<dbReference type="AlphaFoldDB" id="A0A6J1IBH1"/>
<evidence type="ECO:0000259" key="4">
    <source>
        <dbReference type="Pfam" id="PF14432"/>
    </source>
</evidence>
<dbReference type="InterPro" id="IPR002885">
    <property type="entry name" value="PPR_rpt"/>
</dbReference>
<dbReference type="PANTHER" id="PTHR47926">
    <property type="entry name" value="PENTATRICOPEPTIDE REPEAT-CONTAINING PROTEIN"/>
    <property type="match status" value="1"/>
</dbReference>
<dbReference type="InterPro" id="IPR046848">
    <property type="entry name" value="E_motif"/>
</dbReference>
<dbReference type="Pfam" id="PF13041">
    <property type="entry name" value="PPR_2"/>
    <property type="match status" value="2"/>
</dbReference>
<name>A0A6J1IBH1_CUCMA</name>
<dbReference type="RefSeq" id="XP_022973485.1">
    <property type="nucleotide sequence ID" value="XM_023117717.1"/>
</dbReference>
<evidence type="ECO:0000256" key="3">
    <source>
        <dbReference type="PROSITE-ProRule" id="PRU00708"/>
    </source>
</evidence>
<dbReference type="Pfam" id="PF20430">
    <property type="entry name" value="Eplus_motif"/>
    <property type="match status" value="1"/>
</dbReference>
<evidence type="ECO:0000256" key="2">
    <source>
        <dbReference type="ARBA" id="ARBA00022737"/>
    </source>
</evidence>
<dbReference type="Pfam" id="PF01535">
    <property type="entry name" value="PPR"/>
    <property type="match status" value="1"/>
</dbReference>
<comment type="similarity">
    <text evidence="1">Belongs to the PPR family. PCMP-H subfamily.</text>
</comment>
<dbReference type="GeneID" id="111472031"/>
<dbReference type="FunFam" id="1.25.40.10:FF:000344">
    <property type="entry name" value="Pentatricopeptide repeat-containing protein"/>
    <property type="match status" value="1"/>
</dbReference>
<dbReference type="PANTHER" id="PTHR47926:SF433">
    <property type="entry name" value="PENTATRICOPEPTIDE REPEAT-CONTAINING PROTEIN"/>
    <property type="match status" value="1"/>
</dbReference>